<proteinExistence type="predicted"/>
<organism evidence="1 2">
    <name type="scientific">Deinococcus humi</name>
    <dbReference type="NCBI Taxonomy" id="662880"/>
    <lineage>
        <taxon>Bacteria</taxon>
        <taxon>Thermotogati</taxon>
        <taxon>Deinococcota</taxon>
        <taxon>Deinococci</taxon>
        <taxon>Deinococcales</taxon>
        <taxon>Deinococcaceae</taxon>
        <taxon>Deinococcus</taxon>
    </lineage>
</organism>
<reference evidence="1 2" key="1">
    <citation type="submission" date="2020-08" db="EMBL/GenBank/DDBJ databases">
        <title>Genomic Encyclopedia of Type Strains, Phase IV (KMG-IV): sequencing the most valuable type-strain genomes for metagenomic binning, comparative biology and taxonomic classification.</title>
        <authorList>
            <person name="Goeker M."/>
        </authorList>
    </citation>
    <scope>NUCLEOTIDE SEQUENCE [LARGE SCALE GENOMIC DNA]</scope>
    <source>
        <strain evidence="1 2">DSM 27939</strain>
    </source>
</reference>
<evidence type="ECO:0000313" key="1">
    <source>
        <dbReference type="EMBL" id="MBB5362452.1"/>
    </source>
</evidence>
<accession>A0A7W8JSL0</accession>
<evidence type="ECO:0000313" key="2">
    <source>
        <dbReference type="Proteomes" id="UP000552709"/>
    </source>
</evidence>
<protein>
    <submittedName>
        <fullName evidence="1">Uncharacterized protein</fullName>
    </submittedName>
</protein>
<dbReference type="EMBL" id="JACHFL010000003">
    <property type="protein sequence ID" value="MBB5362452.1"/>
    <property type="molecule type" value="Genomic_DNA"/>
</dbReference>
<sequence>MSAVLRLASYTGARGVAGQHQLLIRARVRNVDNAEIPLLVGAQITRGHQLTGESTIGGKHNDEPRELLWMRADQ</sequence>
<comment type="caution">
    <text evidence="1">The sequence shown here is derived from an EMBL/GenBank/DDBJ whole genome shotgun (WGS) entry which is preliminary data.</text>
</comment>
<dbReference type="Proteomes" id="UP000552709">
    <property type="component" value="Unassembled WGS sequence"/>
</dbReference>
<keyword evidence="2" id="KW-1185">Reference proteome</keyword>
<dbReference type="AlphaFoldDB" id="A0A7W8JSL0"/>
<gene>
    <name evidence="1" type="ORF">HNQ08_001547</name>
</gene>
<name>A0A7W8JSL0_9DEIO</name>